<evidence type="ECO:0000313" key="2">
    <source>
        <dbReference type="EMBL" id="EKX62797.1"/>
    </source>
</evidence>
<sequence>MRDELFRSHAPQATSLLKDTPNPYVWIACDTATTRSLTSYFRKELGIPKQRMHALGYWRP</sequence>
<evidence type="ECO:0000259" key="1">
    <source>
        <dbReference type="Pfam" id="PF04954"/>
    </source>
</evidence>
<reference evidence="2 3" key="1">
    <citation type="submission" date="2012-11" db="EMBL/GenBank/DDBJ databases">
        <authorList>
            <person name="Huguet-Tapia J.C."/>
            <person name="Durkin A.S."/>
            <person name="Pettis G.S."/>
            <person name="Badger J.H."/>
        </authorList>
    </citation>
    <scope>NUCLEOTIDE SEQUENCE [LARGE SCALE GENOMIC DNA]</scope>
    <source>
        <strain evidence="2 3">91-03</strain>
    </source>
</reference>
<dbReference type="Pfam" id="PF04954">
    <property type="entry name" value="SIP"/>
    <property type="match status" value="1"/>
</dbReference>
<proteinExistence type="predicted"/>
<protein>
    <recommendedName>
        <fullName evidence="1">SIP-like Rossmann fold domain-containing protein</fullName>
    </recommendedName>
</protein>
<dbReference type="InterPro" id="IPR007037">
    <property type="entry name" value="SIP_rossman_dom"/>
</dbReference>
<organism evidence="2 3">
    <name type="scientific">Streptomyces ipomoeae 91-03</name>
    <dbReference type="NCBI Taxonomy" id="698759"/>
    <lineage>
        <taxon>Bacteria</taxon>
        <taxon>Bacillati</taxon>
        <taxon>Actinomycetota</taxon>
        <taxon>Actinomycetes</taxon>
        <taxon>Kitasatosporales</taxon>
        <taxon>Streptomycetaceae</taxon>
        <taxon>Streptomyces</taxon>
    </lineage>
</organism>
<gene>
    <name evidence="2" type="ORF">STRIP9103_04621</name>
</gene>
<dbReference type="Proteomes" id="UP000010411">
    <property type="component" value="Unassembled WGS sequence"/>
</dbReference>
<feature type="domain" description="SIP-like Rossmann fold" evidence="1">
    <location>
        <begin position="16"/>
        <end position="59"/>
    </location>
</feature>
<dbReference type="EMBL" id="AEJC01000489">
    <property type="protein sequence ID" value="EKX62797.1"/>
    <property type="molecule type" value="Genomic_DNA"/>
</dbReference>
<name>L1KQD7_9ACTN</name>
<comment type="caution">
    <text evidence="2">The sequence shown here is derived from an EMBL/GenBank/DDBJ whole genome shotgun (WGS) entry which is preliminary data.</text>
</comment>
<keyword evidence="3" id="KW-1185">Reference proteome</keyword>
<evidence type="ECO:0000313" key="3">
    <source>
        <dbReference type="Proteomes" id="UP000010411"/>
    </source>
</evidence>
<accession>L1KQD7</accession>
<dbReference type="AlphaFoldDB" id="L1KQD7"/>
<dbReference type="Gene3D" id="3.40.50.80">
    <property type="entry name" value="Nucleotide-binding domain of ferredoxin-NADP reductase (FNR) module"/>
    <property type="match status" value="1"/>
</dbReference>
<dbReference type="PATRIC" id="fig|698759.3.peg.6505"/>
<dbReference type="InterPro" id="IPR039261">
    <property type="entry name" value="FNR_nucleotide-bd"/>
</dbReference>